<sequence length="101" mass="11696">MAGKGKGIRMDYLLGKRNRDGGRKTMWPSDILSGFSDEEDSIDDVFLKADFGSDRRFNAGPKTPSIPHFPKKEQIDDWERDKFLEEHYKPCSNFVNYSFTL</sequence>
<reference evidence="1 2" key="2">
    <citation type="journal article" date="2022" name="Mol. Ecol. Resour.">
        <title>The genomes of chicory, endive, great burdock and yacon provide insights into Asteraceae paleo-polyploidization history and plant inulin production.</title>
        <authorList>
            <person name="Fan W."/>
            <person name="Wang S."/>
            <person name="Wang H."/>
            <person name="Wang A."/>
            <person name="Jiang F."/>
            <person name="Liu H."/>
            <person name="Zhao H."/>
            <person name="Xu D."/>
            <person name="Zhang Y."/>
        </authorList>
    </citation>
    <scope>NUCLEOTIDE SEQUENCE [LARGE SCALE GENOMIC DNA]</scope>
    <source>
        <strain evidence="2">cv. Punajuju</strain>
        <tissue evidence="1">Leaves</tissue>
    </source>
</reference>
<comment type="caution">
    <text evidence="1">The sequence shown here is derived from an EMBL/GenBank/DDBJ whole genome shotgun (WGS) entry which is preliminary data.</text>
</comment>
<protein>
    <submittedName>
        <fullName evidence="1">Uncharacterized protein</fullName>
    </submittedName>
</protein>
<keyword evidence="2" id="KW-1185">Reference proteome</keyword>
<accession>A0ACB9BG35</accession>
<name>A0ACB9BG35_CICIN</name>
<dbReference type="Proteomes" id="UP001055811">
    <property type="component" value="Linkage Group LG06"/>
</dbReference>
<evidence type="ECO:0000313" key="1">
    <source>
        <dbReference type="EMBL" id="KAI3721462.1"/>
    </source>
</evidence>
<organism evidence="1 2">
    <name type="scientific">Cichorium intybus</name>
    <name type="common">Chicory</name>
    <dbReference type="NCBI Taxonomy" id="13427"/>
    <lineage>
        <taxon>Eukaryota</taxon>
        <taxon>Viridiplantae</taxon>
        <taxon>Streptophyta</taxon>
        <taxon>Embryophyta</taxon>
        <taxon>Tracheophyta</taxon>
        <taxon>Spermatophyta</taxon>
        <taxon>Magnoliopsida</taxon>
        <taxon>eudicotyledons</taxon>
        <taxon>Gunneridae</taxon>
        <taxon>Pentapetalae</taxon>
        <taxon>asterids</taxon>
        <taxon>campanulids</taxon>
        <taxon>Asterales</taxon>
        <taxon>Asteraceae</taxon>
        <taxon>Cichorioideae</taxon>
        <taxon>Cichorieae</taxon>
        <taxon>Cichoriinae</taxon>
        <taxon>Cichorium</taxon>
    </lineage>
</organism>
<evidence type="ECO:0000313" key="2">
    <source>
        <dbReference type="Proteomes" id="UP001055811"/>
    </source>
</evidence>
<dbReference type="EMBL" id="CM042014">
    <property type="protein sequence ID" value="KAI3721462.1"/>
    <property type="molecule type" value="Genomic_DNA"/>
</dbReference>
<reference evidence="2" key="1">
    <citation type="journal article" date="2022" name="Mol. Ecol. Resour.">
        <title>The genomes of chicory, endive, great burdock and yacon provide insights into Asteraceae palaeo-polyploidization history and plant inulin production.</title>
        <authorList>
            <person name="Fan W."/>
            <person name="Wang S."/>
            <person name="Wang H."/>
            <person name="Wang A."/>
            <person name="Jiang F."/>
            <person name="Liu H."/>
            <person name="Zhao H."/>
            <person name="Xu D."/>
            <person name="Zhang Y."/>
        </authorList>
    </citation>
    <scope>NUCLEOTIDE SEQUENCE [LARGE SCALE GENOMIC DNA]</scope>
    <source>
        <strain evidence="2">cv. Punajuju</strain>
    </source>
</reference>
<gene>
    <name evidence="1" type="ORF">L2E82_32474</name>
</gene>
<proteinExistence type="predicted"/>